<proteinExistence type="predicted"/>
<organism evidence="1 2">
    <name type="scientific">Halopseudomonas sabulinigri</name>
    <dbReference type="NCBI Taxonomy" id="472181"/>
    <lineage>
        <taxon>Bacteria</taxon>
        <taxon>Pseudomonadati</taxon>
        <taxon>Pseudomonadota</taxon>
        <taxon>Gammaproteobacteria</taxon>
        <taxon>Pseudomonadales</taxon>
        <taxon>Pseudomonadaceae</taxon>
        <taxon>Halopseudomonas</taxon>
    </lineage>
</organism>
<accession>A0ABP9ZUD5</accession>
<evidence type="ECO:0000313" key="1">
    <source>
        <dbReference type="EMBL" id="GAA6133077.1"/>
    </source>
</evidence>
<dbReference type="EMBL" id="BAABWD010000006">
    <property type="protein sequence ID" value="GAA6133077.1"/>
    <property type="molecule type" value="Genomic_DNA"/>
</dbReference>
<dbReference type="Proteomes" id="UP001486808">
    <property type="component" value="Unassembled WGS sequence"/>
</dbReference>
<gene>
    <name evidence="1" type="ORF">NBRC116187_34370</name>
</gene>
<sequence>MRKSLICNDKAVGLVSCYALRKTVIPASTSKLKPGDVCFIPRSDGGYVPFAFLCAPAKKRSSFYGGILNVVVASPSVEELPASVEVKEYSLVNISCFRENNTPILGNAAPNIGETVLASILRETTDFSVGTRSRVWGYRTILKYAEAVVA</sequence>
<protein>
    <submittedName>
        <fullName evidence="1">Uncharacterized protein</fullName>
    </submittedName>
</protein>
<evidence type="ECO:0000313" key="2">
    <source>
        <dbReference type="Proteomes" id="UP001486808"/>
    </source>
</evidence>
<comment type="caution">
    <text evidence="1">The sequence shown here is derived from an EMBL/GenBank/DDBJ whole genome shotgun (WGS) entry which is preliminary data.</text>
</comment>
<reference evidence="1 2" key="1">
    <citation type="submission" date="2024-04" db="EMBL/GenBank/DDBJ databases">
        <title>Draft genome sequence of Halopseudomonas sabulinigri NBRC 116187.</title>
        <authorList>
            <person name="Miyakawa T."/>
            <person name="Kusuya Y."/>
            <person name="Miura T."/>
        </authorList>
    </citation>
    <scope>NUCLEOTIDE SEQUENCE [LARGE SCALE GENOMIC DNA]</scope>
    <source>
        <strain evidence="1 2">4NH20-0042</strain>
    </source>
</reference>
<name>A0ABP9ZUD5_9GAMM</name>
<dbReference type="RefSeq" id="WP_353390049.1">
    <property type="nucleotide sequence ID" value="NZ_BAABWD010000006.1"/>
</dbReference>
<keyword evidence="2" id="KW-1185">Reference proteome</keyword>